<dbReference type="InterPro" id="IPR041469">
    <property type="entry name" value="Subtilisin-like_FN3"/>
</dbReference>
<dbReference type="GO" id="GO:0016423">
    <property type="term" value="F:tRNA (guanine) methyltransferase activity"/>
    <property type="evidence" value="ECO:0007669"/>
    <property type="project" value="InterPro"/>
</dbReference>
<dbReference type="GO" id="GO:0004252">
    <property type="term" value="F:serine-type endopeptidase activity"/>
    <property type="evidence" value="ECO:0007669"/>
    <property type="project" value="UniProtKB-UniRule"/>
</dbReference>
<evidence type="ECO:0000313" key="16">
    <source>
        <dbReference type="Proteomes" id="UP000092600"/>
    </source>
</evidence>
<dbReference type="PROSITE" id="PS00138">
    <property type="entry name" value="SUBTILASE_SER"/>
    <property type="match status" value="1"/>
</dbReference>
<feature type="active site" description="Charge relay system" evidence="8 9">
    <location>
        <position position="1930"/>
    </location>
</feature>
<evidence type="ECO:0000256" key="4">
    <source>
        <dbReference type="ARBA" id="ARBA00022670"/>
    </source>
</evidence>
<dbReference type="Pfam" id="PF00588">
    <property type="entry name" value="SpoU_methylase"/>
    <property type="match status" value="1"/>
</dbReference>
<dbReference type="InterPro" id="IPR029028">
    <property type="entry name" value="Alpha/beta_knot_MTases"/>
</dbReference>
<dbReference type="InterPro" id="IPR044748">
    <property type="entry name" value="Trm3/TARBP1_C"/>
</dbReference>
<evidence type="ECO:0000259" key="12">
    <source>
        <dbReference type="Pfam" id="PF00588"/>
    </source>
</evidence>
<dbReference type="PANTHER" id="PTHR12029:SF11">
    <property type="entry name" value="METHYLTRANSFERASE TARBP1-RELATED"/>
    <property type="match status" value="1"/>
</dbReference>
<evidence type="ECO:0000256" key="2">
    <source>
        <dbReference type="ARBA" id="ARBA00011073"/>
    </source>
</evidence>
<dbReference type="Gene3D" id="3.40.50.200">
    <property type="entry name" value="Peptidase S8/S53 domain"/>
    <property type="match status" value="1"/>
</dbReference>
<comment type="subcellular location">
    <subcellularLocation>
        <location evidence="1">Secreted</location>
    </subcellularLocation>
</comment>
<dbReference type="InterPro" id="IPR034197">
    <property type="entry name" value="Peptidases_S8_3"/>
</dbReference>
<dbReference type="Gene3D" id="3.40.1280.10">
    <property type="match status" value="1"/>
</dbReference>
<dbReference type="InterPro" id="IPR015500">
    <property type="entry name" value="Peptidase_S8_subtilisin-rel"/>
</dbReference>
<dbReference type="InterPro" id="IPR023827">
    <property type="entry name" value="Peptidase_S8_Asp-AS"/>
</dbReference>
<keyword evidence="5" id="KW-0808">Transferase</keyword>
<dbReference type="CDD" id="cd02120">
    <property type="entry name" value="PA_subtilisin_like"/>
    <property type="match status" value="1"/>
</dbReference>
<dbReference type="Gene3D" id="2.60.40.2310">
    <property type="match status" value="1"/>
</dbReference>
<dbReference type="GO" id="GO:0006508">
    <property type="term" value="P:proteolysis"/>
    <property type="evidence" value="ECO:0007669"/>
    <property type="project" value="UniProtKB-KW"/>
</dbReference>
<dbReference type="Pfam" id="PF17766">
    <property type="entry name" value="fn3_6"/>
    <property type="match status" value="1"/>
</dbReference>
<dbReference type="Gene3D" id="3.50.30.30">
    <property type="match status" value="1"/>
</dbReference>
<dbReference type="PROSITE" id="PS51892">
    <property type="entry name" value="SUBTILASE"/>
    <property type="match status" value="1"/>
</dbReference>
<evidence type="ECO:0000259" key="14">
    <source>
        <dbReference type="Pfam" id="PF17766"/>
    </source>
</evidence>
<comment type="caution">
    <text evidence="15">The sequence shown here is derived from an EMBL/GenBank/DDBJ whole genome shotgun (WGS) entry which is preliminary data.</text>
</comment>
<dbReference type="GO" id="GO:0005576">
    <property type="term" value="C:extracellular region"/>
    <property type="evidence" value="ECO:0007669"/>
    <property type="project" value="UniProtKB-SubCell"/>
</dbReference>
<dbReference type="InterPro" id="IPR010259">
    <property type="entry name" value="S8pro/Inhibitor_I9"/>
</dbReference>
<dbReference type="InterPro" id="IPR023828">
    <property type="entry name" value="Peptidase_S8_Ser-AS"/>
</dbReference>
<evidence type="ECO:0000256" key="7">
    <source>
        <dbReference type="ARBA" id="ARBA00022825"/>
    </source>
</evidence>
<dbReference type="CDD" id="cd18091">
    <property type="entry name" value="SpoU-like_TRM3-like"/>
    <property type="match status" value="1"/>
</dbReference>
<evidence type="ECO:0000259" key="11">
    <source>
        <dbReference type="Pfam" id="PF00082"/>
    </source>
</evidence>
<dbReference type="PANTHER" id="PTHR12029">
    <property type="entry name" value="RNA METHYLTRANSFERASE"/>
    <property type="match status" value="1"/>
</dbReference>
<feature type="domain" description="Inhibitor I9" evidence="13">
    <location>
        <begin position="1727"/>
        <end position="1819"/>
    </location>
</feature>
<dbReference type="PROSITE" id="PS00136">
    <property type="entry name" value="SUBTILASE_ASP"/>
    <property type="match status" value="1"/>
</dbReference>
<evidence type="ECO:0000256" key="8">
    <source>
        <dbReference type="PIRSR" id="PIRSR615500-1"/>
    </source>
</evidence>
<evidence type="ECO:0000256" key="9">
    <source>
        <dbReference type="PROSITE-ProRule" id="PRU01240"/>
    </source>
</evidence>
<dbReference type="InterPro" id="IPR045330">
    <property type="entry name" value="TRM3/TARBP1"/>
</dbReference>
<dbReference type="InterPro" id="IPR000209">
    <property type="entry name" value="Peptidase_S8/S53_dom"/>
</dbReference>
<dbReference type="SUPFAM" id="SSF52743">
    <property type="entry name" value="Subtilisin-like"/>
    <property type="match status" value="1"/>
</dbReference>
<comment type="similarity">
    <text evidence="2 9 10">Belongs to the peptidase S8 family.</text>
</comment>
<dbReference type="GO" id="GO:0030488">
    <property type="term" value="P:tRNA methylation"/>
    <property type="evidence" value="ECO:0007669"/>
    <property type="project" value="InterPro"/>
</dbReference>
<keyword evidence="7 9" id="KW-0720">Serine protease</keyword>
<dbReference type="SUPFAM" id="SSF75217">
    <property type="entry name" value="alpha/beta knot"/>
    <property type="match status" value="1"/>
</dbReference>
<evidence type="ECO:0000256" key="5">
    <source>
        <dbReference type="ARBA" id="ARBA00022679"/>
    </source>
</evidence>
<name>A0A199W7M6_ANACO</name>
<feature type="domain" description="tRNA/rRNA methyltransferase SpoU type" evidence="12">
    <location>
        <begin position="1578"/>
        <end position="1716"/>
    </location>
</feature>
<evidence type="ECO:0000259" key="13">
    <source>
        <dbReference type="Pfam" id="PF05922"/>
    </source>
</evidence>
<evidence type="ECO:0000256" key="3">
    <source>
        <dbReference type="ARBA" id="ARBA00022603"/>
    </source>
</evidence>
<feature type="domain" description="Peptidase S8/S53" evidence="11">
    <location>
        <begin position="1845"/>
        <end position="2335"/>
    </location>
</feature>
<feature type="active site" description="Charge relay system" evidence="8 9">
    <location>
        <position position="1854"/>
    </location>
</feature>
<dbReference type="InterPro" id="IPR001537">
    <property type="entry name" value="SpoU_MeTrfase"/>
</dbReference>
<feature type="active site" description="Charge relay system" evidence="8 9">
    <location>
        <position position="2291"/>
    </location>
</feature>
<gene>
    <name evidence="15" type="ORF">ACMD2_05675</name>
</gene>
<dbReference type="GO" id="GO:0003723">
    <property type="term" value="F:RNA binding"/>
    <property type="evidence" value="ECO:0007669"/>
    <property type="project" value="InterPro"/>
</dbReference>
<evidence type="ECO:0000256" key="1">
    <source>
        <dbReference type="ARBA" id="ARBA00004613"/>
    </source>
</evidence>
<dbReference type="CDD" id="cd04852">
    <property type="entry name" value="Peptidases_S8_3"/>
    <property type="match status" value="1"/>
</dbReference>
<keyword evidence="4 9" id="KW-0645">Protease</keyword>
<dbReference type="EMBL" id="LSRQ01000110">
    <property type="protein sequence ID" value="OAY85324.1"/>
    <property type="molecule type" value="Genomic_DNA"/>
</dbReference>
<protein>
    <submittedName>
        <fullName evidence="15">Subtilisin-like protease SBT2.5</fullName>
    </submittedName>
</protein>
<evidence type="ECO:0000256" key="10">
    <source>
        <dbReference type="RuleBase" id="RU003355"/>
    </source>
</evidence>
<accession>A0A199W7M6</accession>
<keyword evidence="3" id="KW-0489">Methyltransferase</keyword>
<sequence>MEEITPSPLSPLSPYIASLRSCFAAAPPAAVPAIVDCVAASASVSPNDLFVSLLRAFPDPAEVLESNYAVSHAAALCHLIKNTEYPRDAMRSLIWRVFVPLLKAIKINDTELLNPPPFCQIVGLLCDAISKNESWELLGTTIVPFCLRSIGLGVGLPENDELAVYKWSSEGAVDGNFEGVSSQSLPLITTCRILKSLLIAVLKIREAHCSLDLMSIEGCRSLDALAQNLTWDLSKLVPCMLTQSPDYRSCATRMLLPVLLGSLNEFSSVTVFAHEKEFTLSRFSVLKDIWKCCISLFSLGRQERSDAYSILSLYFSHHVEKCETVAKYDSSEDFDIRDTKEFWEEVRKGLVDRDGSVRKQALYVIKILLRNCSSSTESDFDQYCSGDSKLPQDAKRSSAATYCRTSSHATMTKRERWADEEAKSLGVGEVCHSDQFCSSSYDRWKVFLLLYETLEEYGTHLVEAAWTHQVALLLQSRSQSDYLDSVDHGGHHFQMETLEGVLSWMVVLWERGFSHENPQVRCLIMQSFLDIGWKQYDNFAQRIPKDFVLGPLINGLNDVVHHKDFGVRGVYSSKTIEGAAKFFHEFSRQMMLSVRLSLVWSLASAAKYDSFGRAGLMALAFCIASSAGWSEDTQGETDVSCALATSEAKETIYGGVTLLPVSPEDVLDALGVVIERSKQHFNPNYRLKVCQQVLKAASALINITDVPLDLLLHFLSSVPREFTDLTGSLRGIVQQWLVHSSYQCPVDTSSCFFNELISFPTSFINHTYSAEGLYTFDDEDVGAWEAEAQRWARVLLLIDSEQHIEPIFKEELVVFAKSVCPLLLSVDVTEETDLPCSVKGKLGGPSQRRLASFMTSSVLQAVLLMRTVACVLSWCSQHAKDVSLNSSFTFLSEFSWKTGAEVRLAAYEALAYVLSALSSGVTSFNLDFTKAYSKPQCLNGEREPSLDLLAISFLTNINDLLANGVLTRSRRAVLMYWKRTGCFHIVPGSNGIIKSDLRFCTNLIYLYSLENAGENSVLSILRCVRLMMRQLVKSSWLLHLSCNKRRVAPIAALLSAVLHPAVFSDLNMHETDGKEKGPLKWVSLLVINRSSVLTLFVEQLLDEGVKSPRTIRLAALHLTGLWLLHPKVLKCYIKELKLLSLYGSVAFDEDFDAERLENHDARAEVFLLAQSPDCEFTEVFINTEMYARVSVAVLFYQLANLCNRKEALETEESLSALQCGKLFLLELLDSAVNDKDLSKELYKKYSSVHRRKVRAWQMICVLSHFVEEDIVEERNNLPAVRQYLETFAIQIYLKFPTLAEQQLIPIFHNYTMRAQALSSYVFIAANIILHSSDLSVQIKHLNELLPPIVPFLTSHHHSLRGFTQVMPILLLQVLVYCVLSKLWPALKLHNSEVEPLEKKCFEDLKTYLAENTDCARLRASMEGFYDIFDPKTSATPAGIFGARFEGSDFECVPVSLMDRVIEFLNDVRDDLRCSIAKDSMIIKNENLEVTDGHKDKQELDGNINGSLRSFRDIPLDFQKKITLNKDRKSVPTDTDGILGCTDFSRPLFEIEKEDQLLNSVLQLRNQAMEMIKISQQQIILVASLLDRIPNLAGLARTCEVFKAAGLAIADASILQDKQFQLISVTAEKWIPIIEVPVSTIKVFLEKKRQEGYSIIGLEQTANSTPLDLYSFPNNTVLVLGREKEGIPVDIIHVLDACVEIPQLGIVRSLNVHVSVSYGGPAFVAAKVYMVVMEDEPVISYKARHHRVSSDEEAKKYKEEVIIKHDIFLESLLPTGSYTKLYSYTHLLNGFALYTTSEEAIKILNGARGVRAIHEDVKMKKMTTHTPDYIGVSRVWPGLGGAKRSGDGVVIGMIDTGINPNHPSFASQLQEIMASTNLQSFRGSCEAGDGFPTSACNGKIVGAQFFARAAMASGEFNATRDYASPFDSDGHGSHTASIAAGNYRTSVSSKGYNYGYASGMAPGARIAVYKAVYSFGGYMSDVVAAVDKAVEDGVDILNLSIGPSSVPHGAASFLDILEVELLLATKAGVSVIQAVGNGGPDFSSVLSFSPWIMSVAASITDRKYNNSIALANGQVLYGIGLSPPTTGQVLFPIASAGDLMATNSSFPILPTCNQWNPLIPALVRGKLIICAYIASFDYASTGIHDTIDAMQRMGAAGVIIMPDHDIDSEYGIQTPLSLSFPAIVLQSPQEAQALQDYYNAHTVRGRSGAVISFGATGRICDGRRAFYTRQGPIVASYSSRGPGINNNLYETADVLKPNILAPGSTIWAAWSPKSQIVEEFIGENFAMLSGTSMASPHISGVAALIKQKHPDWSPAAIASAMMTTADTTDRSGARLSALANDQLSAATPFDYGAGAINAFRAVDPGLVFDADFNQYMQFLCSVPGVDDDSVRRAVGSGCPTNRIDWCSDLNAPSVTVANLMGSRVVLRRVRSVSEERETYTVAVQEPEGVKVSVVPRVFEIAPNRTRALRIVLKAREVRNTFSFGELVLSGDKEHVVRVPLAVLASSTLKVIS</sequence>
<evidence type="ECO:0000256" key="6">
    <source>
        <dbReference type="ARBA" id="ARBA00022801"/>
    </source>
</evidence>
<dbReference type="Pfam" id="PF05922">
    <property type="entry name" value="Inhibitor_I9"/>
    <property type="match status" value="1"/>
</dbReference>
<dbReference type="STRING" id="4615.A0A199W7M6"/>
<organism evidence="15 16">
    <name type="scientific">Ananas comosus</name>
    <name type="common">Pineapple</name>
    <name type="synonym">Ananas ananas</name>
    <dbReference type="NCBI Taxonomy" id="4615"/>
    <lineage>
        <taxon>Eukaryota</taxon>
        <taxon>Viridiplantae</taxon>
        <taxon>Streptophyta</taxon>
        <taxon>Embryophyta</taxon>
        <taxon>Tracheophyta</taxon>
        <taxon>Spermatophyta</taxon>
        <taxon>Magnoliopsida</taxon>
        <taxon>Liliopsida</taxon>
        <taxon>Poales</taxon>
        <taxon>Bromeliaceae</taxon>
        <taxon>Bromelioideae</taxon>
        <taxon>Ananas</taxon>
    </lineage>
</organism>
<dbReference type="InterPro" id="IPR036852">
    <property type="entry name" value="Peptidase_S8/S53_dom_sf"/>
</dbReference>
<keyword evidence="6 9" id="KW-0378">Hydrolase</keyword>
<evidence type="ECO:0000313" key="15">
    <source>
        <dbReference type="EMBL" id="OAY85324.1"/>
    </source>
</evidence>
<feature type="domain" description="Subtilisin-like protease fibronectin type-III" evidence="14">
    <location>
        <begin position="2407"/>
        <end position="2501"/>
    </location>
</feature>
<proteinExistence type="inferred from homology"/>
<reference evidence="15 16" key="1">
    <citation type="journal article" date="2016" name="DNA Res.">
        <title>The draft genome of MD-2 pineapple using hybrid error correction of long reads.</title>
        <authorList>
            <person name="Redwan R.M."/>
            <person name="Saidin A."/>
            <person name="Kumar S.V."/>
        </authorList>
    </citation>
    <scope>NUCLEOTIDE SEQUENCE [LARGE SCALE GENOMIC DNA]</scope>
    <source>
        <strain evidence="16">cv. MD2</strain>
        <tissue evidence="15">Leaf</tissue>
    </source>
</reference>
<dbReference type="Proteomes" id="UP000092600">
    <property type="component" value="Unassembled WGS sequence"/>
</dbReference>
<dbReference type="InterPro" id="IPR029026">
    <property type="entry name" value="tRNA_m1G_MTases_N"/>
</dbReference>
<dbReference type="PRINTS" id="PR00723">
    <property type="entry name" value="SUBTILISIN"/>
</dbReference>
<dbReference type="Pfam" id="PF00082">
    <property type="entry name" value="Peptidase_S8"/>
    <property type="match status" value="1"/>
</dbReference>